<dbReference type="eggNOG" id="KOG4759">
    <property type="taxonomic scope" value="Eukaryota"/>
</dbReference>
<dbReference type="InterPro" id="IPR023584">
    <property type="entry name" value="Ribosome_recyc_fac_dom"/>
</dbReference>
<keyword evidence="7" id="KW-1185">Reference proteome</keyword>
<dbReference type="RefSeq" id="XP_007840058.1">
    <property type="nucleotide sequence ID" value="XM_007841867.1"/>
</dbReference>
<accession>W3WNV6</accession>
<evidence type="ECO:0000259" key="5">
    <source>
        <dbReference type="Pfam" id="PF01765"/>
    </source>
</evidence>
<proteinExistence type="inferred from homology"/>
<evidence type="ECO:0000256" key="1">
    <source>
        <dbReference type="ARBA" id="ARBA00005912"/>
    </source>
</evidence>
<dbReference type="FunCoup" id="W3WNV6">
    <property type="interactions" value="81"/>
</dbReference>
<dbReference type="KEGG" id="pfy:PFICI_13286"/>
<comment type="function">
    <text evidence="3">Necessary for protein synthesis in mitochondria. Functions as a ribosome recycling factor in mitochondria.</text>
</comment>
<comment type="similarity">
    <text evidence="1">Belongs to the RRF family.</text>
</comment>
<evidence type="ECO:0000313" key="6">
    <source>
        <dbReference type="EMBL" id="ETS74802.1"/>
    </source>
</evidence>
<dbReference type="GO" id="GO:0005739">
    <property type="term" value="C:mitochondrion"/>
    <property type="evidence" value="ECO:0007669"/>
    <property type="project" value="TreeGrafter"/>
</dbReference>
<feature type="region of interest" description="Disordered" evidence="4">
    <location>
        <begin position="56"/>
        <end position="115"/>
    </location>
</feature>
<name>W3WNV6_PESFW</name>
<dbReference type="HOGENOM" id="CLU_072873_0_0_1"/>
<evidence type="ECO:0000256" key="2">
    <source>
        <dbReference type="ARBA" id="ARBA00022917"/>
    </source>
</evidence>
<organism evidence="6 7">
    <name type="scientific">Pestalotiopsis fici (strain W106-1 / CGMCC3.15140)</name>
    <dbReference type="NCBI Taxonomy" id="1229662"/>
    <lineage>
        <taxon>Eukaryota</taxon>
        <taxon>Fungi</taxon>
        <taxon>Dikarya</taxon>
        <taxon>Ascomycota</taxon>
        <taxon>Pezizomycotina</taxon>
        <taxon>Sordariomycetes</taxon>
        <taxon>Xylariomycetidae</taxon>
        <taxon>Amphisphaeriales</taxon>
        <taxon>Sporocadaceae</taxon>
        <taxon>Pestalotiopsis</taxon>
    </lineage>
</organism>
<evidence type="ECO:0000313" key="7">
    <source>
        <dbReference type="Proteomes" id="UP000030651"/>
    </source>
</evidence>
<feature type="compositionally biased region" description="Low complexity" evidence="4">
    <location>
        <begin position="84"/>
        <end position="104"/>
    </location>
</feature>
<gene>
    <name evidence="6" type="ORF">PFICI_13286</name>
</gene>
<dbReference type="PANTHER" id="PTHR20982:SF3">
    <property type="entry name" value="MITOCHONDRIAL RIBOSOME RECYCLING FACTOR PSEUDO 1"/>
    <property type="match status" value="1"/>
</dbReference>
<keyword evidence="2" id="KW-0648">Protein biosynthesis</keyword>
<protein>
    <recommendedName>
        <fullName evidence="5">Ribosome recycling factor domain-containing protein</fullName>
    </recommendedName>
</protein>
<dbReference type="InterPro" id="IPR002661">
    <property type="entry name" value="Ribosome_recyc_fac"/>
</dbReference>
<dbReference type="GeneID" id="19278299"/>
<dbReference type="InterPro" id="IPR036191">
    <property type="entry name" value="RRF_sf"/>
</dbReference>
<dbReference type="OrthoDB" id="407355at2759"/>
<dbReference type="GO" id="GO:0006412">
    <property type="term" value="P:translation"/>
    <property type="evidence" value="ECO:0007669"/>
    <property type="project" value="UniProtKB-KW"/>
</dbReference>
<dbReference type="STRING" id="1229662.W3WNV6"/>
<dbReference type="SUPFAM" id="SSF55194">
    <property type="entry name" value="Ribosome recycling factor, RRF"/>
    <property type="match status" value="1"/>
</dbReference>
<reference evidence="7" key="1">
    <citation type="journal article" date="2015" name="BMC Genomics">
        <title>Genomic and transcriptomic analysis of the endophytic fungus Pestalotiopsis fici reveals its lifestyle and high potential for synthesis of natural products.</title>
        <authorList>
            <person name="Wang X."/>
            <person name="Zhang X."/>
            <person name="Liu L."/>
            <person name="Xiang M."/>
            <person name="Wang W."/>
            <person name="Sun X."/>
            <person name="Che Y."/>
            <person name="Guo L."/>
            <person name="Liu G."/>
            <person name="Guo L."/>
            <person name="Wang C."/>
            <person name="Yin W.B."/>
            <person name="Stadler M."/>
            <person name="Zhang X."/>
            <person name="Liu X."/>
        </authorList>
    </citation>
    <scope>NUCLEOTIDE SEQUENCE [LARGE SCALE GENOMIC DNA]</scope>
    <source>
        <strain evidence="7">W106-1 / CGMCC3.15140</strain>
    </source>
</reference>
<evidence type="ECO:0000256" key="3">
    <source>
        <dbReference type="ARBA" id="ARBA00024909"/>
    </source>
</evidence>
<dbReference type="Gene3D" id="1.10.132.20">
    <property type="entry name" value="Ribosome-recycling factor"/>
    <property type="match status" value="1"/>
</dbReference>
<evidence type="ECO:0000256" key="4">
    <source>
        <dbReference type="SAM" id="MobiDB-lite"/>
    </source>
</evidence>
<dbReference type="InParanoid" id="W3WNV6"/>
<dbReference type="Gene3D" id="3.30.1360.40">
    <property type="match status" value="1"/>
</dbReference>
<dbReference type="EMBL" id="KI912119">
    <property type="protein sequence ID" value="ETS74802.1"/>
    <property type="molecule type" value="Genomic_DNA"/>
</dbReference>
<dbReference type="Proteomes" id="UP000030651">
    <property type="component" value="Unassembled WGS sequence"/>
</dbReference>
<dbReference type="AlphaFoldDB" id="W3WNV6"/>
<dbReference type="GO" id="GO:0043023">
    <property type="term" value="F:ribosomal large subunit binding"/>
    <property type="evidence" value="ECO:0007669"/>
    <property type="project" value="TreeGrafter"/>
</dbReference>
<sequence>MRGTTTATLWRQGRALCELRGITQNAVRPTSAALRAAASSSSQSFAVAAPLRPFHTTPCRLKKGGKGKHAEERQSGKGSKSKSNDGSSAAAPASTPSSSSGGSSQHPTPNPEEPLDFADVQSRLAKASEAPAEALKKLKSGGRFNPDLIGSLRVQPDKKEAATYPLRELAQVVPKGGRTISLLVHEEASIKPIMSAIQASRDFNQQPQRDPDNELELVLKMELESREDVARRAKAVCHEWREKVRQVRQKRDKVHAAWKKDGLLLPDAKRKADTELDKVIKAKVAEIDAAEKEALKAAEGK</sequence>
<dbReference type="OMA" id="NVICGEE"/>
<feature type="domain" description="Ribosome recycling factor" evidence="5">
    <location>
        <begin position="133"/>
        <end position="294"/>
    </location>
</feature>
<dbReference type="Pfam" id="PF01765">
    <property type="entry name" value="RRF"/>
    <property type="match status" value="1"/>
</dbReference>
<dbReference type="PANTHER" id="PTHR20982">
    <property type="entry name" value="RIBOSOME RECYCLING FACTOR"/>
    <property type="match status" value="1"/>
</dbReference>